<evidence type="ECO:0000313" key="2">
    <source>
        <dbReference type="EMBL" id="AIX12115.1"/>
    </source>
</evidence>
<gene>
    <name evidence="2" type="ORF">CPT_Moon144</name>
</gene>
<feature type="transmembrane region" description="Helical" evidence="1">
    <location>
        <begin position="63"/>
        <end position="88"/>
    </location>
</feature>
<dbReference type="KEGG" id="vg:24721743"/>
<evidence type="ECO:0000256" key="1">
    <source>
        <dbReference type="SAM" id="Phobius"/>
    </source>
</evidence>
<name>A0A0A0YVI5_9CAUD</name>
<evidence type="ECO:0000313" key="3">
    <source>
        <dbReference type="Proteomes" id="UP000030323"/>
    </source>
</evidence>
<organism evidence="2 3">
    <name type="scientific">Citrobacter phage Moon</name>
    <dbReference type="NCBI Taxonomy" id="1540095"/>
    <lineage>
        <taxon>Viruses</taxon>
        <taxon>Duplodnaviria</taxon>
        <taxon>Heunggongvirae</taxon>
        <taxon>Uroviricota</taxon>
        <taxon>Caudoviricetes</taxon>
        <taxon>Pantevenvirales</taxon>
        <taxon>Straboviridae</taxon>
        <taxon>Tevenvirinae</taxon>
        <taxon>Moonvirus</taxon>
        <taxon>Moonvirus moon</taxon>
    </lineage>
</organism>
<dbReference type="GeneID" id="24721743"/>
<dbReference type="RefSeq" id="YP_009146577.1">
    <property type="nucleotide sequence ID" value="NC_027331.1"/>
</dbReference>
<dbReference type="EMBL" id="KM236240">
    <property type="protein sequence ID" value="AIX12115.1"/>
    <property type="molecule type" value="Genomic_DNA"/>
</dbReference>
<dbReference type="Proteomes" id="UP000030323">
    <property type="component" value="Segment"/>
</dbReference>
<keyword evidence="3" id="KW-1185">Reference proteome</keyword>
<protein>
    <submittedName>
        <fullName evidence="2">Uncharacterized protein</fullName>
    </submittedName>
</protein>
<keyword evidence="1" id="KW-0472">Membrane</keyword>
<keyword evidence="1" id="KW-0812">Transmembrane</keyword>
<keyword evidence="1" id="KW-1133">Transmembrane helix</keyword>
<reference evidence="2 3" key="1">
    <citation type="journal article" date="2015" name="Genome Announc.">
        <title>Complete Genome Sequence of Citrobacter freundii Myophage Moon.</title>
        <authorList>
            <person name="Edwards G.B."/>
            <person name="Luna A.J."/>
            <person name="Hernandez A.C."/>
            <person name="Kuty Everett G.F."/>
        </authorList>
    </citation>
    <scope>NUCLEOTIDE SEQUENCE [LARGE SCALE GENOMIC DNA]</scope>
</reference>
<proteinExistence type="predicted"/>
<feature type="transmembrane region" description="Helical" evidence="1">
    <location>
        <begin position="28"/>
        <end position="51"/>
    </location>
</feature>
<accession>A0A0A0YVI5</accession>
<sequence>MKLANYCFGYGPARYDVWPKSPSYSLGWWFHSFMIGLTLIFISVPTMMLILKEPDVVMSDLQIVCTAIGTAVVTVFVPHITYLTYFYLKRLNYNVQVFVHNLDYKKEKKRDALEAELQAAKVAQNKKTREAMDFVMEMRK</sequence>